<feature type="signal peptide" evidence="2">
    <location>
        <begin position="1"/>
        <end position="16"/>
    </location>
</feature>
<accession>A0AAV5TXC9</accession>
<gene>
    <name evidence="3" type="ORF">PENTCL1PPCAC_21085</name>
</gene>
<evidence type="ECO:0000256" key="1">
    <source>
        <dbReference type="SAM" id="MobiDB-lite"/>
    </source>
</evidence>
<evidence type="ECO:0000313" key="3">
    <source>
        <dbReference type="EMBL" id="GMS98910.1"/>
    </source>
</evidence>
<dbReference type="Proteomes" id="UP001432027">
    <property type="component" value="Unassembled WGS sequence"/>
</dbReference>
<protein>
    <submittedName>
        <fullName evidence="3">Uncharacterized protein</fullName>
    </submittedName>
</protein>
<organism evidence="3 4">
    <name type="scientific">Pristionchus entomophagus</name>
    <dbReference type="NCBI Taxonomy" id="358040"/>
    <lineage>
        <taxon>Eukaryota</taxon>
        <taxon>Metazoa</taxon>
        <taxon>Ecdysozoa</taxon>
        <taxon>Nematoda</taxon>
        <taxon>Chromadorea</taxon>
        <taxon>Rhabditida</taxon>
        <taxon>Rhabditina</taxon>
        <taxon>Diplogasteromorpha</taxon>
        <taxon>Diplogasteroidea</taxon>
        <taxon>Neodiplogasteridae</taxon>
        <taxon>Pristionchus</taxon>
    </lineage>
</organism>
<reference evidence="3" key="1">
    <citation type="submission" date="2023-10" db="EMBL/GenBank/DDBJ databases">
        <title>Genome assembly of Pristionchus species.</title>
        <authorList>
            <person name="Yoshida K."/>
            <person name="Sommer R.J."/>
        </authorList>
    </citation>
    <scope>NUCLEOTIDE SEQUENCE</scope>
    <source>
        <strain evidence="3">RS0144</strain>
    </source>
</reference>
<dbReference type="PANTHER" id="PTHR21749">
    <property type="entry name" value="PRION-LIKE- Q/N-RICH -DOMAIN-BEARING PROTEIN PROTEIN 24"/>
    <property type="match status" value="1"/>
</dbReference>
<dbReference type="InterPro" id="IPR045860">
    <property type="entry name" value="Snake_toxin-like_sf"/>
</dbReference>
<dbReference type="PANTHER" id="PTHR21749:SF4">
    <property type="entry name" value="PRION-LIKE-(Q_N-RICH)-DOMAIN-BEARING PROTEIN"/>
    <property type="match status" value="1"/>
</dbReference>
<keyword evidence="4" id="KW-1185">Reference proteome</keyword>
<dbReference type="EMBL" id="BTSX01000005">
    <property type="protein sequence ID" value="GMS98910.1"/>
    <property type="molecule type" value="Genomic_DNA"/>
</dbReference>
<feature type="compositionally biased region" description="Gly residues" evidence="1">
    <location>
        <begin position="139"/>
        <end position="155"/>
    </location>
</feature>
<proteinExistence type="predicted"/>
<keyword evidence="2" id="KW-0732">Signal</keyword>
<evidence type="ECO:0000256" key="2">
    <source>
        <dbReference type="SAM" id="SignalP"/>
    </source>
</evidence>
<dbReference type="SUPFAM" id="SSF57302">
    <property type="entry name" value="Snake toxin-like"/>
    <property type="match status" value="1"/>
</dbReference>
<feature type="non-terminal residue" evidence="3">
    <location>
        <position position="1"/>
    </location>
</feature>
<feature type="compositionally biased region" description="Low complexity" evidence="1">
    <location>
        <begin position="128"/>
        <end position="138"/>
    </location>
</feature>
<feature type="region of interest" description="Disordered" evidence="1">
    <location>
        <begin position="103"/>
        <end position="164"/>
    </location>
</feature>
<feature type="chain" id="PRO_5043854069" evidence="2">
    <location>
        <begin position="17"/>
        <end position="164"/>
    </location>
</feature>
<sequence>GMRLAILSLLPLCSVALECYDGYRLLATGSVGTTTTQCSGWNDFCYNMTASAGFLIDAVKGGCSTWRCMLARDRCIGTTFQGVPVSLCCCSGDRCNIGGNSGGSSSGGSGGWGGNSNNNNGGGGWGGNNNNNNNNHGGSNSGGSGNNGGSGGGWGSDSNNNNNN</sequence>
<evidence type="ECO:0000313" key="4">
    <source>
        <dbReference type="Proteomes" id="UP001432027"/>
    </source>
</evidence>
<comment type="caution">
    <text evidence="3">The sequence shown here is derived from an EMBL/GenBank/DDBJ whole genome shotgun (WGS) entry which is preliminary data.</text>
</comment>
<feature type="compositionally biased region" description="Gly residues" evidence="1">
    <location>
        <begin position="103"/>
        <end position="127"/>
    </location>
</feature>
<dbReference type="AlphaFoldDB" id="A0AAV5TXC9"/>
<feature type="non-terminal residue" evidence="3">
    <location>
        <position position="164"/>
    </location>
</feature>
<name>A0AAV5TXC9_9BILA</name>